<dbReference type="EMBL" id="JBEOZM010000040">
    <property type="protein sequence ID" value="MER6274028.1"/>
    <property type="molecule type" value="Genomic_DNA"/>
</dbReference>
<feature type="signal peptide" evidence="1">
    <location>
        <begin position="1"/>
        <end position="32"/>
    </location>
</feature>
<gene>
    <name evidence="3" type="ORF">ABT211_43310</name>
</gene>
<keyword evidence="1" id="KW-0732">Signal</keyword>
<dbReference type="RefSeq" id="WP_351962257.1">
    <property type="nucleotide sequence ID" value="NZ_JBEOZM010000040.1"/>
</dbReference>
<sequence>MQFRTTRIKLVAVVVGALAAASLGLSGTPASAAEVHCANFTTLQRGGTIDGGSLYIHRPSTTPESGNYNCVVARGDHNWAVRALQETLNTCYKQGLQEDSDFGPATEQAVRNVQTAINRTWNAGLSVDGRFGPQTSSWFSFKQFKADGTATDGCW</sequence>
<feature type="chain" id="PRO_5045767624" evidence="1">
    <location>
        <begin position="33"/>
        <end position="155"/>
    </location>
</feature>
<name>A0ABV1TVG3_9ACTN</name>
<dbReference type="InterPro" id="IPR036366">
    <property type="entry name" value="PGBDSf"/>
</dbReference>
<proteinExistence type="predicted"/>
<organism evidence="3 4">
    <name type="scientific">Streptomyces sp. 900105755</name>
    <dbReference type="NCBI Taxonomy" id="3154389"/>
    <lineage>
        <taxon>Bacteria</taxon>
        <taxon>Bacillati</taxon>
        <taxon>Actinomycetota</taxon>
        <taxon>Actinomycetes</taxon>
        <taxon>Kitasatosporales</taxon>
        <taxon>Streptomycetaceae</taxon>
        <taxon>Streptomyces</taxon>
    </lineage>
</organism>
<dbReference type="InterPro" id="IPR036365">
    <property type="entry name" value="PGBD-like_sf"/>
</dbReference>
<reference evidence="3 4" key="1">
    <citation type="submission" date="2024-06" db="EMBL/GenBank/DDBJ databases">
        <title>The Natural Products Discovery Center: Release of the First 8490 Sequenced Strains for Exploring Actinobacteria Biosynthetic Diversity.</title>
        <authorList>
            <person name="Kalkreuter E."/>
            <person name="Kautsar S.A."/>
            <person name="Yang D."/>
            <person name="Bader C.D."/>
            <person name="Teijaro C.N."/>
            <person name="Fluegel L."/>
            <person name="Davis C.M."/>
            <person name="Simpson J.R."/>
            <person name="Lauterbach L."/>
            <person name="Steele A.D."/>
            <person name="Gui C."/>
            <person name="Meng S."/>
            <person name="Li G."/>
            <person name="Viehrig K."/>
            <person name="Ye F."/>
            <person name="Su P."/>
            <person name="Kiefer A.F."/>
            <person name="Nichols A."/>
            <person name="Cepeda A.J."/>
            <person name="Yan W."/>
            <person name="Fan B."/>
            <person name="Jiang Y."/>
            <person name="Adhikari A."/>
            <person name="Zheng C.-J."/>
            <person name="Schuster L."/>
            <person name="Cowan T.M."/>
            <person name="Smanski M.J."/>
            <person name="Chevrette M.G."/>
            <person name="De Carvalho L.P.S."/>
            <person name="Shen B."/>
        </authorList>
    </citation>
    <scope>NUCLEOTIDE SEQUENCE [LARGE SCALE GENOMIC DNA]</scope>
    <source>
        <strain evidence="3 4">NPDC001694</strain>
    </source>
</reference>
<comment type="caution">
    <text evidence="3">The sequence shown here is derived from an EMBL/GenBank/DDBJ whole genome shotgun (WGS) entry which is preliminary data.</text>
</comment>
<evidence type="ECO:0000256" key="1">
    <source>
        <dbReference type="SAM" id="SignalP"/>
    </source>
</evidence>
<feature type="domain" description="Peptidoglycan binding-like" evidence="2">
    <location>
        <begin position="80"/>
        <end position="135"/>
    </location>
</feature>
<evidence type="ECO:0000313" key="3">
    <source>
        <dbReference type="EMBL" id="MER6274028.1"/>
    </source>
</evidence>
<dbReference type="Proteomes" id="UP001490365">
    <property type="component" value="Unassembled WGS sequence"/>
</dbReference>
<dbReference type="Gene3D" id="1.10.101.10">
    <property type="entry name" value="PGBD-like superfamily/PGBD"/>
    <property type="match status" value="1"/>
</dbReference>
<dbReference type="Pfam" id="PF01471">
    <property type="entry name" value="PG_binding_1"/>
    <property type="match status" value="1"/>
</dbReference>
<evidence type="ECO:0000313" key="4">
    <source>
        <dbReference type="Proteomes" id="UP001490365"/>
    </source>
</evidence>
<accession>A0ABV1TVG3</accession>
<evidence type="ECO:0000259" key="2">
    <source>
        <dbReference type="Pfam" id="PF01471"/>
    </source>
</evidence>
<keyword evidence="4" id="KW-1185">Reference proteome</keyword>
<dbReference type="SUPFAM" id="SSF47090">
    <property type="entry name" value="PGBD-like"/>
    <property type="match status" value="1"/>
</dbReference>
<protein>
    <submittedName>
        <fullName evidence="3">Peptidoglycan-binding domain-containing protein</fullName>
    </submittedName>
</protein>
<dbReference type="InterPro" id="IPR002477">
    <property type="entry name" value="Peptidoglycan-bd-like"/>
</dbReference>